<gene>
    <name evidence="1" type="ORF">JOC48_001841</name>
</gene>
<name>A0ABS2MZR1_9BACI</name>
<dbReference type="EMBL" id="JAFBDR010000008">
    <property type="protein sequence ID" value="MBM7571345.1"/>
    <property type="molecule type" value="Genomic_DNA"/>
</dbReference>
<sequence>MTWVLIFNGTIYAQVPRNYSHVWPKYEQKSWFYSHRLRYMRKFPGITLTNGQNMSSNPSFILTD</sequence>
<evidence type="ECO:0000313" key="2">
    <source>
        <dbReference type="Proteomes" id="UP001296943"/>
    </source>
</evidence>
<comment type="caution">
    <text evidence="1">The sequence shown here is derived from an EMBL/GenBank/DDBJ whole genome shotgun (WGS) entry which is preliminary data.</text>
</comment>
<accession>A0ABS2MZR1</accession>
<proteinExistence type="predicted"/>
<organism evidence="1 2">
    <name type="scientific">Aquibacillus albus</name>
    <dbReference type="NCBI Taxonomy" id="1168171"/>
    <lineage>
        <taxon>Bacteria</taxon>
        <taxon>Bacillati</taxon>
        <taxon>Bacillota</taxon>
        <taxon>Bacilli</taxon>
        <taxon>Bacillales</taxon>
        <taxon>Bacillaceae</taxon>
        <taxon>Aquibacillus</taxon>
    </lineage>
</organism>
<evidence type="ECO:0000313" key="1">
    <source>
        <dbReference type="EMBL" id="MBM7571345.1"/>
    </source>
</evidence>
<protein>
    <submittedName>
        <fullName evidence="1">Uncharacterized protein</fullName>
    </submittedName>
</protein>
<dbReference type="Proteomes" id="UP001296943">
    <property type="component" value="Unassembled WGS sequence"/>
</dbReference>
<reference evidence="1 2" key="1">
    <citation type="submission" date="2021-01" db="EMBL/GenBank/DDBJ databases">
        <title>Genomic Encyclopedia of Type Strains, Phase IV (KMG-IV): sequencing the most valuable type-strain genomes for metagenomic binning, comparative biology and taxonomic classification.</title>
        <authorList>
            <person name="Goeker M."/>
        </authorList>
    </citation>
    <scope>NUCLEOTIDE SEQUENCE [LARGE SCALE GENOMIC DNA]</scope>
    <source>
        <strain evidence="1 2">DSM 23711</strain>
    </source>
</reference>
<keyword evidence="2" id="KW-1185">Reference proteome</keyword>